<dbReference type="InterPro" id="IPR003787">
    <property type="entry name" value="Sulphur_relay_DsrE/F-like"/>
</dbReference>
<keyword evidence="2" id="KW-1185">Reference proteome</keyword>
<dbReference type="Pfam" id="PF02635">
    <property type="entry name" value="DsrE"/>
    <property type="match status" value="1"/>
</dbReference>
<proteinExistence type="predicted"/>
<dbReference type="SUPFAM" id="SSF75169">
    <property type="entry name" value="DsrEFH-like"/>
    <property type="match status" value="1"/>
</dbReference>
<gene>
    <name evidence="1" type="ORF">ACFSTE_20335</name>
</gene>
<dbReference type="RefSeq" id="WP_176029837.1">
    <property type="nucleotide sequence ID" value="NZ_JBHSJV010000001.1"/>
</dbReference>
<dbReference type="Gene3D" id="3.40.1260.10">
    <property type="entry name" value="DsrEFH-like"/>
    <property type="match status" value="1"/>
</dbReference>
<dbReference type="InterPro" id="IPR027396">
    <property type="entry name" value="DsrEFH-like"/>
</dbReference>
<evidence type="ECO:0000313" key="1">
    <source>
        <dbReference type="EMBL" id="MFD2593199.1"/>
    </source>
</evidence>
<dbReference type="PANTHER" id="PTHR37691">
    <property type="entry name" value="BLR3518 PROTEIN"/>
    <property type="match status" value="1"/>
</dbReference>
<comment type="caution">
    <text evidence="1">The sequence shown here is derived from an EMBL/GenBank/DDBJ whole genome shotgun (WGS) entry which is preliminary data.</text>
</comment>
<dbReference type="PANTHER" id="PTHR37691:SF1">
    <property type="entry name" value="BLR3518 PROTEIN"/>
    <property type="match status" value="1"/>
</dbReference>
<name>A0ABW5NG46_9FLAO</name>
<accession>A0ABW5NG46</accession>
<dbReference type="EMBL" id="JBHULX010000039">
    <property type="protein sequence ID" value="MFD2593199.1"/>
    <property type="molecule type" value="Genomic_DNA"/>
</dbReference>
<organism evidence="1 2">
    <name type="scientific">Aquimarina hainanensis</name>
    <dbReference type="NCBI Taxonomy" id="1578017"/>
    <lineage>
        <taxon>Bacteria</taxon>
        <taxon>Pseudomonadati</taxon>
        <taxon>Bacteroidota</taxon>
        <taxon>Flavobacteriia</taxon>
        <taxon>Flavobacteriales</taxon>
        <taxon>Flavobacteriaceae</taxon>
        <taxon>Aquimarina</taxon>
    </lineage>
</organism>
<protein>
    <submittedName>
        <fullName evidence="1">DsrE family protein</fullName>
    </submittedName>
</protein>
<reference evidence="2" key="1">
    <citation type="journal article" date="2019" name="Int. J. Syst. Evol. Microbiol.">
        <title>The Global Catalogue of Microorganisms (GCM) 10K type strain sequencing project: providing services to taxonomists for standard genome sequencing and annotation.</title>
        <authorList>
            <consortium name="The Broad Institute Genomics Platform"/>
            <consortium name="The Broad Institute Genome Sequencing Center for Infectious Disease"/>
            <person name="Wu L."/>
            <person name="Ma J."/>
        </authorList>
    </citation>
    <scope>NUCLEOTIDE SEQUENCE [LARGE SCALE GENOMIC DNA]</scope>
    <source>
        <strain evidence="2">KCTC 42423</strain>
    </source>
</reference>
<dbReference type="Proteomes" id="UP001597459">
    <property type="component" value="Unassembled WGS sequence"/>
</dbReference>
<evidence type="ECO:0000313" key="2">
    <source>
        <dbReference type="Proteomes" id="UP001597459"/>
    </source>
</evidence>
<sequence length="206" mass="23350">MEQNKNSTHIDALFTSHYQFVILYIHSSHKYSIWTLCFLLSFTCMGQHSKQNNDIIKEYGSTYTVENPDFKTDLSQDFKAVFDVGRSFGAPAKVNPLINTAARFINMHYKAGVPLDKIKVALVIHGDAAFDVLNNTAYQKKYHIKNPNTPLIQLLSEQGVKIILCGQTAAYRNITKQQTLPQVQFALSAMTALVQLQNTNFRLINF</sequence>